<comment type="subcellular location">
    <subcellularLocation>
        <location evidence="4">Cytoplasm</location>
    </subcellularLocation>
    <subcellularLocation>
        <location evidence="4">Membrane</location>
        <location evidence="4">Clathrin-coated pit</location>
    </subcellularLocation>
    <subcellularLocation>
        <location evidence="4">Cell junction</location>
        <location evidence="4">Focal adhesion</location>
    </subcellularLocation>
    <subcellularLocation>
        <location evidence="4">Cell projection</location>
        <location evidence="4">Axon</location>
    </subcellularLocation>
    <subcellularLocation>
        <location evidence="4">Cytoplasm</location>
        <location evidence="4">Cytoskeleton</location>
    </subcellularLocation>
    <subcellularLocation>
        <location evidence="4">Cytoplasm</location>
        <location evidence="4">Cytoskeleton</location>
        <location evidence="4">Spindle</location>
    </subcellularLocation>
</comment>
<dbReference type="GO" id="GO:0030424">
    <property type="term" value="C:axon"/>
    <property type="evidence" value="ECO:0007669"/>
    <property type="project" value="UniProtKB-SubCell"/>
</dbReference>
<evidence type="ECO:0000256" key="4">
    <source>
        <dbReference type="HAMAP-Rule" id="MF_03130"/>
    </source>
</evidence>
<accession>A0A9W2Y446</accession>
<feature type="region of interest" description="Disordered" evidence="5">
    <location>
        <begin position="237"/>
        <end position="282"/>
    </location>
</feature>
<dbReference type="PANTHER" id="PTHR12327:SF0">
    <property type="entry name" value="ALPHA-TUBULIN N-ACETYLTRANSFERASE 1"/>
    <property type="match status" value="1"/>
</dbReference>
<evidence type="ECO:0000256" key="2">
    <source>
        <dbReference type="ARBA" id="ARBA00023176"/>
    </source>
</evidence>
<feature type="binding site" evidence="4">
    <location>
        <begin position="118"/>
        <end position="131"/>
    </location>
    <ligand>
        <name>acetyl-CoA</name>
        <dbReference type="ChEBI" id="CHEBI:57288"/>
    </ligand>
</feature>
<evidence type="ECO:0000313" key="8">
    <source>
        <dbReference type="RefSeq" id="XP_055368764.1"/>
    </source>
</evidence>
<evidence type="ECO:0000256" key="1">
    <source>
        <dbReference type="ARBA" id="ARBA00022679"/>
    </source>
</evidence>
<dbReference type="InterPro" id="IPR007965">
    <property type="entry name" value="GNAT_ATAT"/>
</dbReference>
<dbReference type="GO" id="GO:0005925">
    <property type="term" value="C:focal adhesion"/>
    <property type="evidence" value="ECO:0007669"/>
    <property type="project" value="UniProtKB-SubCell"/>
</dbReference>
<dbReference type="FunFam" id="3.40.630.30:FF:000020">
    <property type="entry name" value="Alpha-tubulin N-acetyltransferase 1"/>
    <property type="match status" value="1"/>
</dbReference>
<dbReference type="InterPro" id="IPR038746">
    <property type="entry name" value="Atat"/>
</dbReference>
<evidence type="ECO:0000256" key="5">
    <source>
        <dbReference type="SAM" id="MobiDB-lite"/>
    </source>
</evidence>
<proteinExistence type="inferred from homology"/>
<feature type="domain" description="N-acetyltransferase" evidence="6">
    <location>
        <begin position="1"/>
        <end position="184"/>
    </location>
</feature>
<keyword evidence="1 4" id="KW-0808">Transferase</keyword>
<dbReference type="Proteomes" id="UP000515150">
    <property type="component" value="Chromosome 11"/>
</dbReference>
<sequence length="433" mass="48538">MILLSLSCTDDKTSLRHRRGQLTRFSPLQHRPDHQANIATVIDELGKASAKAQQLPASITSASKMQSQKHQLYLLKDGERNGGRGVLVGFLKVGYKKLFLLDQQGVHIEAEPLCVLDFYIAESLQRHGYGLELFDFMLQHKNLEPVMMAYDRPSPKFQSFLSKHYCLTQSVPQVNNFVVFEGFFLNRAAAQLRKVPLKKTDGEIKPYSLLEREGKHLSVRQEQRALPWPFAPPHSPQLLVSSQFSHPQSTASSPSKAATRSDPASALGSSREQSPQSPLIERCRARRTNQRCLVAKCVLYSRHMDSRDVGPMEGHLPGVRPVGDKSHTDTHSLSSTHTLQSRSQALLPLSASKDGIRSLTFLSSKDTHLDTKSKHSCSKGVTQPLAGNMFVNQRVMERKSQTSQQGWSWTVGENCCTAQSVKQKQEYRGTRPW</sequence>
<comment type="function">
    <text evidence="4">Specifically acetylates 'Lys-40' in alpha-tubulin on the lumenal side of microtubules. Promotes microtubule destabilization and accelerates microtubule dynamics; this activity may be independent of acetylation activity. Acetylates alpha-tubulin with a slow enzymatic rate, due to a catalytic site that is not optimized for acetyl transfer. Enters the microtubule through each end and diffuses quickly throughout the lumen of microtubules. Acetylates only long/old microtubules because of its slow acetylation rate since it does not have time to act on dynamically unstable microtubules before the enzyme is released. May be involved in neuron development.</text>
</comment>
<evidence type="ECO:0000256" key="3">
    <source>
        <dbReference type="ARBA" id="ARBA00023315"/>
    </source>
</evidence>
<protein>
    <recommendedName>
        <fullName evidence="4">Alpha-tubulin N-acetyltransferase 1</fullName>
        <shortName evidence="4">Alpha-TAT</shortName>
        <shortName evidence="4">Alpha-TAT1</shortName>
        <shortName evidence="4">TAT</shortName>
        <ecNumber evidence="4">2.3.1.108</ecNumber>
    </recommendedName>
    <alternativeName>
        <fullName evidence="4">Acetyltransferase mec-17 homolog</fullName>
    </alternativeName>
</protein>
<dbReference type="GO" id="GO:0005737">
    <property type="term" value="C:cytoplasm"/>
    <property type="evidence" value="ECO:0007669"/>
    <property type="project" value="UniProtKB-SubCell"/>
</dbReference>
<keyword evidence="4" id="KW-0965">Cell junction</keyword>
<evidence type="ECO:0000313" key="7">
    <source>
        <dbReference type="Proteomes" id="UP000515150"/>
    </source>
</evidence>
<keyword evidence="3 4" id="KW-0012">Acyltransferase</keyword>
<feature type="compositionally biased region" description="Polar residues" evidence="5">
    <location>
        <begin position="267"/>
        <end position="277"/>
    </location>
</feature>
<organism evidence="7 8">
    <name type="scientific">Betta splendens</name>
    <name type="common">Siamese fighting fish</name>
    <dbReference type="NCBI Taxonomy" id="158456"/>
    <lineage>
        <taxon>Eukaryota</taxon>
        <taxon>Metazoa</taxon>
        <taxon>Chordata</taxon>
        <taxon>Craniata</taxon>
        <taxon>Vertebrata</taxon>
        <taxon>Euteleostomi</taxon>
        <taxon>Actinopterygii</taxon>
        <taxon>Neopterygii</taxon>
        <taxon>Teleostei</taxon>
        <taxon>Neoteleostei</taxon>
        <taxon>Acanthomorphata</taxon>
        <taxon>Anabantaria</taxon>
        <taxon>Anabantiformes</taxon>
        <taxon>Anabantoidei</taxon>
        <taxon>Osphronemidae</taxon>
        <taxon>Betta</taxon>
    </lineage>
</organism>
<dbReference type="GO" id="GO:0005905">
    <property type="term" value="C:clathrin-coated pit"/>
    <property type="evidence" value="ECO:0007669"/>
    <property type="project" value="UniProtKB-SubCell"/>
</dbReference>
<keyword evidence="4" id="KW-0472">Membrane</keyword>
<feature type="binding site" evidence="4">
    <location>
        <begin position="154"/>
        <end position="163"/>
    </location>
    <ligand>
        <name>acetyl-CoA</name>
        <dbReference type="ChEBI" id="CHEBI:57288"/>
    </ligand>
</feature>
<gene>
    <name evidence="8" type="primary">atat1</name>
    <name evidence="4" type="synonym">ATAT1</name>
    <name evidence="4" type="synonym">MEC17</name>
</gene>
<dbReference type="Gene3D" id="3.40.630.30">
    <property type="match status" value="1"/>
</dbReference>
<dbReference type="EC" id="2.3.1.108" evidence="4"/>
<dbReference type="GO" id="GO:0005874">
    <property type="term" value="C:microtubule"/>
    <property type="evidence" value="ECO:0007669"/>
    <property type="project" value="InterPro"/>
</dbReference>
<dbReference type="GO" id="GO:0019799">
    <property type="term" value="F:tubulin N-acetyltransferase activity"/>
    <property type="evidence" value="ECO:0007669"/>
    <property type="project" value="UniProtKB-UniRule"/>
</dbReference>
<feature type="site" description="Crucial for catalytic activity" evidence="4">
    <location>
        <position position="53"/>
    </location>
</feature>
<comment type="catalytic activity">
    <reaction evidence="4">
        <text>L-lysyl-[alpha-tubulin] + acetyl-CoA = N(6)-acetyl-L-lysyl-[alpha-tubulin] + CoA + H(+)</text>
        <dbReference type="Rhea" id="RHEA:15277"/>
        <dbReference type="Rhea" id="RHEA-COMP:11278"/>
        <dbReference type="Rhea" id="RHEA-COMP:11279"/>
        <dbReference type="ChEBI" id="CHEBI:15378"/>
        <dbReference type="ChEBI" id="CHEBI:29969"/>
        <dbReference type="ChEBI" id="CHEBI:57287"/>
        <dbReference type="ChEBI" id="CHEBI:57288"/>
        <dbReference type="ChEBI" id="CHEBI:61930"/>
        <dbReference type="EC" id="2.3.1.108"/>
    </reaction>
</comment>
<feature type="compositionally biased region" description="Polar residues" evidence="5">
    <location>
        <begin position="238"/>
        <end position="258"/>
    </location>
</feature>
<dbReference type="GO" id="GO:0005819">
    <property type="term" value="C:spindle"/>
    <property type="evidence" value="ECO:0007669"/>
    <property type="project" value="UniProtKB-SubCell"/>
</dbReference>
<reference evidence="8" key="1">
    <citation type="submission" date="2025-08" db="UniProtKB">
        <authorList>
            <consortium name="RefSeq"/>
        </authorList>
    </citation>
    <scope>IDENTIFICATION</scope>
</reference>
<dbReference type="GeneID" id="114865643"/>
<comment type="similarity">
    <text evidence="4">Belongs to the acetyltransferase ATAT1 family.</text>
</comment>
<dbReference type="PROSITE" id="PS51730">
    <property type="entry name" value="GNAT_ATAT"/>
    <property type="match status" value="1"/>
</dbReference>
<dbReference type="GO" id="GO:0070507">
    <property type="term" value="P:regulation of microtubule cytoskeleton organization"/>
    <property type="evidence" value="ECO:0007669"/>
    <property type="project" value="UniProtKB-UniRule"/>
</dbReference>
<feature type="compositionally biased region" description="Low complexity" evidence="5">
    <location>
        <begin position="331"/>
        <end position="342"/>
    </location>
</feature>
<dbReference type="Pfam" id="PF05301">
    <property type="entry name" value="Acetyltransf_16"/>
    <property type="match status" value="1"/>
</dbReference>
<dbReference type="HAMAP" id="MF_03130">
    <property type="entry name" value="mec17"/>
    <property type="match status" value="1"/>
</dbReference>
<evidence type="ECO:0000259" key="6">
    <source>
        <dbReference type="PROSITE" id="PS51730"/>
    </source>
</evidence>
<dbReference type="AlphaFoldDB" id="A0A9W2Y446"/>
<keyword evidence="4" id="KW-0206">Cytoskeleton</keyword>
<dbReference type="GO" id="GO:0048666">
    <property type="term" value="P:neuron development"/>
    <property type="evidence" value="ECO:0007669"/>
    <property type="project" value="UniProtKB-UniRule"/>
</dbReference>
<keyword evidence="4" id="KW-0966">Cell projection</keyword>
<dbReference type="CTD" id="79969"/>
<feature type="region of interest" description="Disordered" evidence="5">
    <location>
        <begin position="308"/>
        <end position="342"/>
    </location>
</feature>
<keyword evidence="7" id="KW-1185">Reference proteome</keyword>
<keyword evidence="2 4" id="KW-0168">Coated pit</keyword>
<dbReference type="PANTHER" id="PTHR12327">
    <property type="entry name" value="ALPHA-TUBULIN N-ACETYLTRANSFERASE 1"/>
    <property type="match status" value="1"/>
</dbReference>
<dbReference type="RefSeq" id="XP_055368764.1">
    <property type="nucleotide sequence ID" value="XM_055512789.1"/>
</dbReference>
<keyword evidence="4" id="KW-0963">Cytoplasm</keyword>
<name>A0A9W2Y446_BETSP</name>